<dbReference type="EMBL" id="CM029042">
    <property type="protein sequence ID" value="KAG2619894.1"/>
    <property type="molecule type" value="Genomic_DNA"/>
</dbReference>
<reference evidence="1" key="1">
    <citation type="submission" date="2020-05" db="EMBL/GenBank/DDBJ databases">
        <title>WGS assembly of Panicum virgatum.</title>
        <authorList>
            <person name="Lovell J.T."/>
            <person name="Jenkins J."/>
            <person name="Shu S."/>
            <person name="Juenger T.E."/>
            <person name="Schmutz J."/>
        </authorList>
    </citation>
    <scope>NUCLEOTIDE SEQUENCE</scope>
    <source>
        <strain evidence="1">AP13</strain>
    </source>
</reference>
<organism evidence="1 2">
    <name type="scientific">Panicum virgatum</name>
    <name type="common">Blackwell switchgrass</name>
    <dbReference type="NCBI Taxonomy" id="38727"/>
    <lineage>
        <taxon>Eukaryota</taxon>
        <taxon>Viridiplantae</taxon>
        <taxon>Streptophyta</taxon>
        <taxon>Embryophyta</taxon>
        <taxon>Tracheophyta</taxon>
        <taxon>Spermatophyta</taxon>
        <taxon>Magnoliopsida</taxon>
        <taxon>Liliopsida</taxon>
        <taxon>Poales</taxon>
        <taxon>Poaceae</taxon>
        <taxon>PACMAD clade</taxon>
        <taxon>Panicoideae</taxon>
        <taxon>Panicodae</taxon>
        <taxon>Paniceae</taxon>
        <taxon>Panicinae</taxon>
        <taxon>Panicum</taxon>
        <taxon>Panicum sect. Hiantes</taxon>
    </lineage>
</organism>
<keyword evidence="2" id="KW-1185">Reference proteome</keyword>
<proteinExistence type="predicted"/>
<accession>A0A8T0UGJ7</accession>
<dbReference type="PANTHER" id="PTHR46238">
    <property type="entry name" value="REVERSE TRANSCRIPTASE DOMAIN-CONTAINING PROTEIN"/>
    <property type="match status" value="1"/>
</dbReference>
<gene>
    <name evidence="1" type="ORF">PVAP13_3NG138001</name>
</gene>
<comment type="caution">
    <text evidence="1">The sequence shown here is derived from an EMBL/GenBank/DDBJ whole genome shotgun (WGS) entry which is preliminary data.</text>
</comment>
<dbReference type="PANTHER" id="PTHR46238:SF11">
    <property type="entry name" value="AGAMOUS-LIKE MADS-BOX PROTEIN AGL16"/>
    <property type="match status" value="1"/>
</dbReference>
<dbReference type="Proteomes" id="UP000823388">
    <property type="component" value="Chromosome 3N"/>
</dbReference>
<protein>
    <recommendedName>
        <fullName evidence="3">Reverse transcriptase domain-containing protein</fullName>
    </recommendedName>
</protein>
<name>A0A8T0UGJ7_PANVG</name>
<evidence type="ECO:0000313" key="2">
    <source>
        <dbReference type="Proteomes" id="UP000823388"/>
    </source>
</evidence>
<dbReference type="AlphaFoldDB" id="A0A8T0UGJ7"/>
<evidence type="ECO:0008006" key="3">
    <source>
        <dbReference type="Google" id="ProtNLM"/>
    </source>
</evidence>
<evidence type="ECO:0000313" key="1">
    <source>
        <dbReference type="EMBL" id="KAG2619894.1"/>
    </source>
</evidence>
<sequence length="262" mass="31084">MDEVTRDIQDEIPWCMLFADDVVLVDEIRAGVNRKLELWRRTLESKGFRLSRTKTEYMMCDFSATSHEGGDVSLDRQVVVQKDTFRCLGSVLQKNGNIDEDVRHRISAGWLKWRQASGILCDKRVPQKLKGKFSRTAIRPAMLYGAECWPTKRRHVQQLSVAEMRMLRWFCRHTRRDRVRNEVIRDRVEHRLRWFGHVQRRPPETPVRNEVLERVDNVKRGRGRPKLTWDESVKRDLKNWNIAKEIALDRSAWRLAINVPEL</sequence>